<dbReference type="InterPro" id="IPR050687">
    <property type="entry name" value="Dynein_IC"/>
</dbReference>
<dbReference type="InterPro" id="IPR015943">
    <property type="entry name" value="WD40/YVTN_repeat-like_dom_sf"/>
</dbReference>
<evidence type="ECO:0000256" key="12">
    <source>
        <dbReference type="SAM" id="MobiDB-lite"/>
    </source>
</evidence>
<dbReference type="InterPro" id="IPR001680">
    <property type="entry name" value="WD40_rpt"/>
</dbReference>
<keyword evidence="3" id="KW-0963">Cytoplasm</keyword>
<dbReference type="PANTHER" id="PTHR12442">
    <property type="entry name" value="DYNEIN INTERMEDIATE CHAIN"/>
    <property type="match status" value="1"/>
</dbReference>
<evidence type="ECO:0000256" key="7">
    <source>
        <dbReference type="ARBA" id="ARBA00023017"/>
    </source>
</evidence>
<dbReference type="GO" id="GO:0005874">
    <property type="term" value="C:microtubule"/>
    <property type="evidence" value="ECO:0007669"/>
    <property type="project" value="UniProtKB-KW"/>
</dbReference>
<keyword evidence="9" id="KW-0505">Motor protein</keyword>
<dbReference type="GO" id="GO:0045504">
    <property type="term" value="F:dynein heavy chain binding"/>
    <property type="evidence" value="ECO:0007669"/>
    <property type="project" value="TreeGrafter"/>
</dbReference>
<dbReference type="STRING" id="94827.A0A099YZB0"/>
<keyword evidence="4" id="KW-0853">WD repeat</keyword>
<keyword evidence="11" id="KW-0966">Cell projection</keyword>
<evidence type="ECO:0000313" key="14">
    <source>
        <dbReference type="Proteomes" id="UP000053641"/>
    </source>
</evidence>
<dbReference type="Gene3D" id="2.130.10.10">
    <property type="entry name" value="YVTN repeat-like/Quinoprotein amine dehydrogenase"/>
    <property type="match status" value="2"/>
</dbReference>
<evidence type="ECO:0000256" key="4">
    <source>
        <dbReference type="ARBA" id="ARBA00022574"/>
    </source>
</evidence>
<sequence length="455" mass="51599">PKDITPHEMEQTIRFRKKVEKDEHYINTITHLGTLMEHCIKQNNAINIYEDYFGEEEMAEVDDEPPSAKTINVIRDPNVTKRTATHLSWHPDGCKKLAVAYSSLEFQQNVKDMSFDSYIWDLENSNKPELVLKPSSPLVSLEYNPKDSHILAGGCYNGQIDGDARKGGLPVEVSTVEFSHREPVYGTIWLQSKTGTECFSASTDGQVLWWDIRKLSEPTETLVLDITRKGLLENALGAISLEFEPTMPTKFMVGTEQGIVITCNRKAKTPPEKISGTYSGHHGPVYALSRNPFYPKFFLTVGDWTARIWSEESKESSIMWTKYHLSYLTDGCWSTVRPAVFFTTKLDGTLDIWDFLFKQNDPSLSLKVGSRAAPIPRSPRSQPFLAAPGPSARVRPSSLRRSEISPGLCTLQRNEKTLATAVGQPLSAQMFERETKREKILEARHREMRLKERVR</sequence>
<dbReference type="GO" id="GO:0036158">
    <property type="term" value="P:outer dynein arm assembly"/>
    <property type="evidence" value="ECO:0007669"/>
    <property type="project" value="TreeGrafter"/>
</dbReference>
<dbReference type="GO" id="GO:0036157">
    <property type="term" value="C:outer dynein arm"/>
    <property type="evidence" value="ECO:0007669"/>
    <property type="project" value="TreeGrafter"/>
</dbReference>
<dbReference type="SMART" id="SM00320">
    <property type="entry name" value="WD40"/>
    <property type="match status" value="4"/>
</dbReference>
<feature type="region of interest" description="Disordered" evidence="12">
    <location>
        <begin position="371"/>
        <end position="398"/>
    </location>
</feature>
<comment type="similarity">
    <text evidence="2">Belongs to the dynein intermediate chain family.</text>
</comment>
<comment type="subcellular location">
    <subcellularLocation>
        <location evidence="1">Cytoplasm</location>
        <location evidence="1">Cytoskeleton</location>
        <location evidence="1">Cilium axoneme</location>
    </subcellularLocation>
</comment>
<keyword evidence="6" id="KW-0677">Repeat</keyword>
<evidence type="ECO:0000256" key="11">
    <source>
        <dbReference type="ARBA" id="ARBA00023273"/>
    </source>
</evidence>
<evidence type="ECO:0000256" key="10">
    <source>
        <dbReference type="ARBA" id="ARBA00023212"/>
    </source>
</evidence>
<dbReference type="EMBL" id="KL887290">
    <property type="protein sequence ID" value="KGL74786.1"/>
    <property type="molecule type" value="Genomic_DNA"/>
</dbReference>
<proteinExistence type="inferred from homology"/>
<dbReference type="FunFam" id="2.130.10.10:FF:002637">
    <property type="entry name" value="Uncharacterized protein"/>
    <property type="match status" value="1"/>
</dbReference>
<dbReference type="GO" id="GO:0045503">
    <property type="term" value="F:dynein light chain binding"/>
    <property type="evidence" value="ECO:0007669"/>
    <property type="project" value="TreeGrafter"/>
</dbReference>
<protein>
    <submittedName>
        <fullName evidence="13">Dynein intermediate chain 2, axonemal</fullName>
    </submittedName>
</protein>
<keyword evidence="8" id="KW-0969">Cilium</keyword>
<evidence type="ECO:0000256" key="3">
    <source>
        <dbReference type="ARBA" id="ARBA00022490"/>
    </source>
</evidence>
<keyword evidence="10" id="KW-0206">Cytoskeleton</keyword>
<dbReference type="SUPFAM" id="SSF50978">
    <property type="entry name" value="WD40 repeat-like"/>
    <property type="match status" value="1"/>
</dbReference>
<evidence type="ECO:0000256" key="6">
    <source>
        <dbReference type="ARBA" id="ARBA00022737"/>
    </source>
</evidence>
<gene>
    <name evidence="13" type="ORF">N309_09572</name>
</gene>
<dbReference type="GO" id="GO:0003341">
    <property type="term" value="P:cilium movement"/>
    <property type="evidence" value="ECO:0007669"/>
    <property type="project" value="TreeGrafter"/>
</dbReference>
<feature type="non-terminal residue" evidence="13">
    <location>
        <position position="1"/>
    </location>
</feature>
<evidence type="ECO:0000256" key="9">
    <source>
        <dbReference type="ARBA" id="ARBA00023175"/>
    </source>
</evidence>
<evidence type="ECO:0000256" key="8">
    <source>
        <dbReference type="ARBA" id="ARBA00023069"/>
    </source>
</evidence>
<reference evidence="13 14" key="1">
    <citation type="submission" date="2014-06" db="EMBL/GenBank/DDBJ databases">
        <title>Genome evolution of avian class.</title>
        <authorList>
            <person name="Zhang G."/>
            <person name="Li C."/>
        </authorList>
    </citation>
    <scope>NUCLEOTIDE SEQUENCE [LARGE SCALE GENOMIC DNA]</scope>
    <source>
        <strain evidence="13">BGI_N309</strain>
    </source>
</reference>
<keyword evidence="5" id="KW-0493">Microtubule</keyword>
<dbReference type="PANTHER" id="PTHR12442:SF7">
    <property type="entry name" value="DYNEIN AXONEMAL INTERMEDIATE CHAIN 2"/>
    <property type="match status" value="1"/>
</dbReference>
<feature type="non-terminal residue" evidence="13">
    <location>
        <position position="455"/>
    </location>
</feature>
<evidence type="ECO:0000256" key="5">
    <source>
        <dbReference type="ARBA" id="ARBA00022701"/>
    </source>
</evidence>
<evidence type="ECO:0000256" key="1">
    <source>
        <dbReference type="ARBA" id="ARBA00004430"/>
    </source>
</evidence>
<keyword evidence="7" id="KW-0243">Dynein</keyword>
<organism evidence="13 14">
    <name type="scientific">Tinamus guttatus</name>
    <name type="common">White-throated tinamou</name>
    <dbReference type="NCBI Taxonomy" id="94827"/>
    <lineage>
        <taxon>Eukaryota</taxon>
        <taxon>Metazoa</taxon>
        <taxon>Chordata</taxon>
        <taxon>Craniata</taxon>
        <taxon>Vertebrata</taxon>
        <taxon>Euteleostomi</taxon>
        <taxon>Archelosauria</taxon>
        <taxon>Archosauria</taxon>
        <taxon>Dinosauria</taxon>
        <taxon>Saurischia</taxon>
        <taxon>Theropoda</taxon>
        <taxon>Coelurosauria</taxon>
        <taxon>Aves</taxon>
        <taxon>Palaeognathae</taxon>
        <taxon>Tinamiformes</taxon>
        <taxon>Tinamidae</taxon>
        <taxon>Tinamus</taxon>
    </lineage>
</organism>
<keyword evidence="14" id="KW-1185">Reference proteome</keyword>
<dbReference type="Proteomes" id="UP000053641">
    <property type="component" value="Unassembled WGS sequence"/>
</dbReference>
<evidence type="ECO:0000313" key="13">
    <source>
        <dbReference type="EMBL" id="KGL74786.1"/>
    </source>
</evidence>
<name>A0A099YZB0_TINGU</name>
<evidence type="ECO:0000256" key="2">
    <source>
        <dbReference type="ARBA" id="ARBA00011059"/>
    </source>
</evidence>
<dbReference type="Pfam" id="PF00400">
    <property type="entry name" value="WD40"/>
    <property type="match status" value="1"/>
</dbReference>
<dbReference type="InterPro" id="IPR036322">
    <property type="entry name" value="WD40_repeat_dom_sf"/>
</dbReference>
<dbReference type="AlphaFoldDB" id="A0A099YZB0"/>
<accession>A0A099YZB0</accession>